<dbReference type="AlphaFoldDB" id="A0A2H1VK51"/>
<sequence>MFDLVPLLLSIHKIMTKVNVFIVDTTMKMPNFSVPGTESKVPKEKEDPSTTRGARAWRDICPTVIDVEDNLKTNKRKPKRFNPTLIHILKTSHTK</sequence>
<evidence type="ECO:0000256" key="1">
    <source>
        <dbReference type="SAM" id="MobiDB-lite"/>
    </source>
</evidence>
<proteinExistence type="predicted"/>
<gene>
    <name evidence="2" type="ORF">SFRICE_019440</name>
</gene>
<feature type="region of interest" description="Disordered" evidence="1">
    <location>
        <begin position="32"/>
        <end position="53"/>
    </location>
</feature>
<name>A0A2H1VK51_SPOFR</name>
<organism evidence="2">
    <name type="scientific">Spodoptera frugiperda</name>
    <name type="common">Fall armyworm</name>
    <dbReference type="NCBI Taxonomy" id="7108"/>
    <lineage>
        <taxon>Eukaryota</taxon>
        <taxon>Metazoa</taxon>
        <taxon>Ecdysozoa</taxon>
        <taxon>Arthropoda</taxon>
        <taxon>Hexapoda</taxon>
        <taxon>Insecta</taxon>
        <taxon>Pterygota</taxon>
        <taxon>Neoptera</taxon>
        <taxon>Endopterygota</taxon>
        <taxon>Lepidoptera</taxon>
        <taxon>Glossata</taxon>
        <taxon>Ditrysia</taxon>
        <taxon>Noctuoidea</taxon>
        <taxon>Noctuidae</taxon>
        <taxon>Amphipyrinae</taxon>
        <taxon>Spodoptera</taxon>
    </lineage>
</organism>
<reference evidence="2" key="1">
    <citation type="submission" date="2016-07" db="EMBL/GenBank/DDBJ databases">
        <authorList>
            <person name="Bretaudeau A."/>
        </authorList>
    </citation>
    <scope>NUCLEOTIDE SEQUENCE</scope>
    <source>
        <strain evidence="2">Rice</strain>
        <tissue evidence="2">Whole body</tissue>
    </source>
</reference>
<feature type="compositionally biased region" description="Basic and acidic residues" evidence="1">
    <location>
        <begin position="40"/>
        <end position="49"/>
    </location>
</feature>
<evidence type="ECO:0000313" key="2">
    <source>
        <dbReference type="EMBL" id="SOQ41198.1"/>
    </source>
</evidence>
<dbReference type="EMBL" id="ODYU01002996">
    <property type="protein sequence ID" value="SOQ41198.1"/>
    <property type="molecule type" value="Genomic_DNA"/>
</dbReference>
<accession>A0A2H1VK51</accession>
<protein>
    <submittedName>
        <fullName evidence="2">SFRICE_019440</fullName>
    </submittedName>
</protein>